<keyword evidence="1" id="KW-0560">Oxidoreductase</keyword>
<dbReference type="GO" id="GO:0005739">
    <property type="term" value="C:mitochondrion"/>
    <property type="evidence" value="ECO:0007669"/>
    <property type="project" value="TreeGrafter"/>
</dbReference>
<name>A0A1V8SWW2_9PEZI</name>
<accession>A0A1V8SWW2</accession>
<dbReference type="InParanoid" id="A0A1V8SWW2"/>
<dbReference type="Pfam" id="PF25137">
    <property type="entry name" value="ADH_Fe_C"/>
    <property type="match status" value="1"/>
</dbReference>
<keyword evidence="5" id="KW-1185">Reference proteome</keyword>
<evidence type="ECO:0000259" key="3">
    <source>
        <dbReference type="Pfam" id="PF25137"/>
    </source>
</evidence>
<dbReference type="PANTHER" id="PTHR11496">
    <property type="entry name" value="ALCOHOL DEHYDROGENASE"/>
    <property type="match status" value="1"/>
</dbReference>
<dbReference type="InterPro" id="IPR056798">
    <property type="entry name" value="ADH_Fe_C"/>
</dbReference>
<dbReference type="Gene3D" id="1.20.1090.10">
    <property type="entry name" value="Dehydroquinate synthase-like - alpha domain"/>
    <property type="match status" value="1"/>
</dbReference>
<evidence type="ECO:0000313" key="5">
    <source>
        <dbReference type="Proteomes" id="UP000192596"/>
    </source>
</evidence>
<organism evidence="4 5">
    <name type="scientific">Cryoendolithus antarcticus</name>
    <dbReference type="NCBI Taxonomy" id="1507870"/>
    <lineage>
        <taxon>Eukaryota</taxon>
        <taxon>Fungi</taxon>
        <taxon>Dikarya</taxon>
        <taxon>Ascomycota</taxon>
        <taxon>Pezizomycotina</taxon>
        <taxon>Dothideomycetes</taxon>
        <taxon>Dothideomycetidae</taxon>
        <taxon>Cladosporiales</taxon>
        <taxon>Cladosporiaceae</taxon>
        <taxon>Cryoendolithus</taxon>
    </lineage>
</organism>
<dbReference type="InterPro" id="IPR001670">
    <property type="entry name" value="ADH_Fe/GldA"/>
</dbReference>
<dbReference type="AlphaFoldDB" id="A0A1V8SWW2"/>
<dbReference type="Gene3D" id="3.40.50.1970">
    <property type="match status" value="1"/>
</dbReference>
<reference evidence="5" key="1">
    <citation type="submission" date="2017-03" db="EMBL/GenBank/DDBJ databases">
        <title>Genomes of endolithic fungi from Antarctica.</title>
        <authorList>
            <person name="Coleine C."/>
            <person name="Masonjones S."/>
            <person name="Stajich J.E."/>
        </authorList>
    </citation>
    <scope>NUCLEOTIDE SEQUENCE [LARGE SCALE GENOMIC DNA]</scope>
    <source>
        <strain evidence="5">CCFEE 5527</strain>
    </source>
</reference>
<protein>
    <submittedName>
        <fullName evidence="4">Uncharacterized protein</fullName>
    </submittedName>
</protein>
<proteinExistence type="predicted"/>
<evidence type="ECO:0000313" key="4">
    <source>
        <dbReference type="EMBL" id="OQO03468.1"/>
    </source>
</evidence>
<feature type="domain" description="Fe-containing alcohol dehydrogenase-like C-terminal" evidence="3">
    <location>
        <begin position="225"/>
        <end position="431"/>
    </location>
</feature>
<feature type="domain" description="Alcohol dehydrogenase iron-type/glycerol dehydrogenase GldA" evidence="2">
    <location>
        <begin position="48"/>
        <end position="212"/>
    </location>
</feature>
<dbReference type="CDD" id="cd08192">
    <property type="entry name" value="MAR-like"/>
    <property type="match status" value="1"/>
</dbReference>
<sequence length="434" mass="46150">MSSQDEAIETYELAFTTPPGPDLAGIPTASLNIITPHVSSGLTYDTACAKHISTTFAASNVYIVASKTLAATTDRLDRLIAAIGKEHVVGVRRGITPHTPWSEILSIAAECRDAEADCIVTLGAGSLTDGCKIVALCLANNIRTPEELATYSLESKTPPAKVHEPTVPLICIPTSLSGGEYFSLAGGTDDTTGHKQPFLHSGMGARVVILDPELCLTTPEYHWLSTGIRAVDHCVEALCCLTATPESDQKAEEGLRLLVPGLLRCKADAEGKDVEARAKCQAGVRLGMECVRMGVPMGGSHAIGHQLGPLGVPHGVTSCIMCPAVMKYNIRHSDGKPDINLRQLKIKEILWSEQQVADTLRNADLAKETADLGDCLSAIIKALGLPQTLKEMKISPDVIPALSERALADFWSPTNPVPLVKAEQVMEILEAVAG</sequence>
<dbReference type="EMBL" id="NAJO01000024">
    <property type="protein sequence ID" value="OQO03468.1"/>
    <property type="molecule type" value="Genomic_DNA"/>
</dbReference>
<dbReference type="PANTHER" id="PTHR11496:SF107">
    <property type="entry name" value="ALCOHOL DEHYDROGENASE, PUTATIVE (AFU_ORTHOLOGUE AFUA_1G06800)-RELATED"/>
    <property type="match status" value="1"/>
</dbReference>
<dbReference type="SUPFAM" id="SSF56796">
    <property type="entry name" value="Dehydroquinate synthase-like"/>
    <property type="match status" value="1"/>
</dbReference>
<dbReference type="Proteomes" id="UP000192596">
    <property type="component" value="Unassembled WGS sequence"/>
</dbReference>
<dbReference type="InterPro" id="IPR039697">
    <property type="entry name" value="Alcohol_dehydrogenase_Fe"/>
</dbReference>
<gene>
    <name evidence="4" type="ORF">B0A48_10132</name>
</gene>
<comment type="caution">
    <text evidence="4">The sequence shown here is derived from an EMBL/GenBank/DDBJ whole genome shotgun (WGS) entry which is preliminary data.</text>
</comment>
<dbReference type="GO" id="GO:0046872">
    <property type="term" value="F:metal ion binding"/>
    <property type="evidence" value="ECO:0007669"/>
    <property type="project" value="InterPro"/>
</dbReference>
<dbReference type="OrthoDB" id="339764at2759"/>
<evidence type="ECO:0000256" key="1">
    <source>
        <dbReference type="ARBA" id="ARBA00023002"/>
    </source>
</evidence>
<dbReference type="STRING" id="1507870.A0A1V8SWW2"/>
<evidence type="ECO:0000259" key="2">
    <source>
        <dbReference type="Pfam" id="PF00465"/>
    </source>
</evidence>
<dbReference type="Pfam" id="PF00465">
    <property type="entry name" value="Fe-ADH"/>
    <property type="match status" value="1"/>
</dbReference>
<dbReference type="GO" id="GO:0004022">
    <property type="term" value="F:alcohol dehydrogenase (NAD+) activity"/>
    <property type="evidence" value="ECO:0007669"/>
    <property type="project" value="TreeGrafter"/>
</dbReference>